<protein>
    <submittedName>
        <fullName evidence="2">Uncharacterized protein</fullName>
    </submittedName>
</protein>
<evidence type="ECO:0000313" key="2">
    <source>
        <dbReference type="EMBL" id="CEM30721.1"/>
    </source>
</evidence>
<dbReference type="VEuPathDB" id="CryptoDB:Vbra_10053"/>
<evidence type="ECO:0000256" key="1">
    <source>
        <dbReference type="SAM" id="MobiDB-lite"/>
    </source>
</evidence>
<dbReference type="AlphaFoldDB" id="A0A0G4GL16"/>
<keyword evidence="3" id="KW-1185">Reference proteome</keyword>
<sequence length="109" mass="11954">MKLIEPRGRVRPQPLSPPPPRHEQLHQWQQSGAFKPKEAERIEKVWKDIAVQSAKQHHQAATAAAHTPSPTAQQTLHPTAPHLPSPHPSPEASPLHPQQQTFGGTHAAG</sequence>
<evidence type="ECO:0000313" key="3">
    <source>
        <dbReference type="Proteomes" id="UP000041254"/>
    </source>
</evidence>
<gene>
    <name evidence="2" type="ORF">Vbra_10053</name>
</gene>
<dbReference type="EMBL" id="CDMY01000705">
    <property type="protein sequence ID" value="CEM30721.1"/>
    <property type="molecule type" value="Genomic_DNA"/>
</dbReference>
<dbReference type="InParanoid" id="A0A0G4GL16"/>
<dbReference type="Proteomes" id="UP000041254">
    <property type="component" value="Unassembled WGS sequence"/>
</dbReference>
<accession>A0A0G4GL16</accession>
<organism evidence="2 3">
    <name type="scientific">Vitrella brassicaformis (strain CCMP3155)</name>
    <dbReference type="NCBI Taxonomy" id="1169540"/>
    <lineage>
        <taxon>Eukaryota</taxon>
        <taxon>Sar</taxon>
        <taxon>Alveolata</taxon>
        <taxon>Colpodellida</taxon>
        <taxon>Vitrellaceae</taxon>
        <taxon>Vitrella</taxon>
    </lineage>
</organism>
<feature type="region of interest" description="Disordered" evidence="1">
    <location>
        <begin position="1"/>
        <end position="38"/>
    </location>
</feature>
<proteinExistence type="predicted"/>
<name>A0A0G4GL16_VITBC</name>
<feature type="compositionally biased region" description="Low complexity" evidence="1">
    <location>
        <begin position="59"/>
        <end position="75"/>
    </location>
</feature>
<feature type="region of interest" description="Disordered" evidence="1">
    <location>
        <begin position="51"/>
        <end position="109"/>
    </location>
</feature>
<feature type="compositionally biased region" description="Pro residues" evidence="1">
    <location>
        <begin position="81"/>
        <end position="91"/>
    </location>
</feature>
<reference evidence="2 3" key="1">
    <citation type="submission" date="2014-11" db="EMBL/GenBank/DDBJ databases">
        <authorList>
            <person name="Zhu J."/>
            <person name="Qi W."/>
            <person name="Song R."/>
        </authorList>
    </citation>
    <scope>NUCLEOTIDE SEQUENCE [LARGE SCALE GENOMIC DNA]</scope>
</reference>